<reference evidence="11" key="1">
    <citation type="journal article" date="2020" name="Stud. Mycol.">
        <title>101 Dothideomycetes genomes: a test case for predicting lifestyles and emergence of pathogens.</title>
        <authorList>
            <person name="Haridas S."/>
            <person name="Albert R."/>
            <person name="Binder M."/>
            <person name="Bloem J."/>
            <person name="Labutti K."/>
            <person name="Salamov A."/>
            <person name="Andreopoulos B."/>
            <person name="Baker S."/>
            <person name="Barry K."/>
            <person name="Bills G."/>
            <person name="Bluhm B."/>
            <person name="Cannon C."/>
            <person name="Castanera R."/>
            <person name="Culley D."/>
            <person name="Daum C."/>
            <person name="Ezra D."/>
            <person name="Gonzalez J."/>
            <person name="Henrissat B."/>
            <person name="Kuo A."/>
            <person name="Liang C."/>
            <person name="Lipzen A."/>
            <person name="Lutzoni F."/>
            <person name="Magnuson J."/>
            <person name="Mondo S."/>
            <person name="Nolan M."/>
            <person name="Ohm R."/>
            <person name="Pangilinan J."/>
            <person name="Park H.-J."/>
            <person name="Ramirez L."/>
            <person name="Alfaro M."/>
            <person name="Sun H."/>
            <person name="Tritt A."/>
            <person name="Yoshinaga Y."/>
            <person name="Zwiers L.-H."/>
            <person name="Turgeon B."/>
            <person name="Goodwin S."/>
            <person name="Spatafora J."/>
            <person name="Crous P."/>
            <person name="Grigoriev I."/>
        </authorList>
    </citation>
    <scope>NUCLEOTIDE SEQUENCE</scope>
    <source>
        <strain evidence="11">CBS 260.36</strain>
    </source>
</reference>
<evidence type="ECO:0000259" key="10">
    <source>
        <dbReference type="Pfam" id="PF10290"/>
    </source>
</evidence>
<dbReference type="Gene3D" id="3.50.4.10">
    <property type="entry name" value="Hepatocyte Growth Factor"/>
    <property type="match status" value="1"/>
</dbReference>
<evidence type="ECO:0000313" key="12">
    <source>
        <dbReference type="Proteomes" id="UP000799439"/>
    </source>
</evidence>
<evidence type="ECO:0000256" key="6">
    <source>
        <dbReference type="ARBA" id="ARBA00023295"/>
    </source>
</evidence>
<feature type="domain" description="Cell wall protein YJL171C/Tos1 C-terminal" evidence="9">
    <location>
        <begin position="173"/>
        <end position="390"/>
    </location>
</feature>
<comment type="catalytic activity">
    <reaction evidence="1">
        <text>Hydrolysis of (1-&gt;3)-beta-D-glucosidic linkages in (1-&gt;3)-beta-D-glucans.</text>
        <dbReference type="EC" id="3.2.1.39"/>
    </reaction>
</comment>
<dbReference type="EMBL" id="ML996082">
    <property type="protein sequence ID" value="KAF2156396.1"/>
    <property type="molecule type" value="Genomic_DNA"/>
</dbReference>
<keyword evidence="4" id="KW-0732">Signal</keyword>
<dbReference type="PANTHER" id="PTHR31737:SF2">
    <property type="entry name" value="PROTEIN TOS1"/>
    <property type="match status" value="1"/>
</dbReference>
<dbReference type="InterPro" id="IPR018805">
    <property type="entry name" value="YJL171C/Tos1_C"/>
</dbReference>
<dbReference type="Pfam" id="PF10290">
    <property type="entry name" value="YJL171C_Tos1_N"/>
    <property type="match status" value="1"/>
</dbReference>
<dbReference type="GO" id="GO:0042973">
    <property type="term" value="F:glucan endo-1,3-beta-D-glucosidase activity"/>
    <property type="evidence" value="ECO:0007669"/>
    <property type="project" value="UniProtKB-EC"/>
</dbReference>
<dbReference type="AlphaFoldDB" id="A0A9P4J7X3"/>
<dbReference type="PANTHER" id="PTHR31737">
    <property type="entry name" value="PROTEIN TOS1"/>
    <property type="match status" value="1"/>
</dbReference>
<evidence type="ECO:0000256" key="7">
    <source>
        <dbReference type="ARBA" id="ARBA00023316"/>
    </source>
</evidence>
<dbReference type="OrthoDB" id="118256at2759"/>
<dbReference type="InterPro" id="IPR018807">
    <property type="entry name" value="YJL171C/Tos1_N"/>
</dbReference>
<sequence>MAPFNEELSIHIRGPFNLKQFAYYTPSTSTSKRTSEEIPRPRDPRGPLRRDMLERSLASVVCPKANQTSYTVAGKTFKIECGMDRQGNIGSSLQPNFGSCIQKCAQTSGCKQVSYVKAQGGMCYLKGTSVTLRPQDYVRGIAGARLTASSSGATTSAKQTSSTTSSSTSSSSVYTRQSYYNAAAQIANGVTFLNNLGGGTYPGIWSAKFGNSLGYASADGLKPAMSSTTLADTTLPSLSELSLWASDLCTTSSPCPYSRPGTVAHHGFGGASKLFLFEFLMPHSDGADMPALWFLNARIPRTQQYGSCSCWGNTGGCGELDAFEVLTKSEDRMIASVHGVQAATNPNYFARPTTKTVKAAVSMVGGTTVLKVLDDSYDFSTGLSQRQVDALLSTAAVSAQMKLPS</sequence>
<organism evidence="11 12">
    <name type="scientific">Myriangium duriaei CBS 260.36</name>
    <dbReference type="NCBI Taxonomy" id="1168546"/>
    <lineage>
        <taxon>Eukaryota</taxon>
        <taxon>Fungi</taxon>
        <taxon>Dikarya</taxon>
        <taxon>Ascomycota</taxon>
        <taxon>Pezizomycotina</taxon>
        <taxon>Dothideomycetes</taxon>
        <taxon>Dothideomycetidae</taxon>
        <taxon>Myriangiales</taxon>
        <taxon>Myriangiaceae</taxon>
        <taxon>Myriangium</taxon>
    </lineage>
</organism>
<keyword evidence="7" id="KW-0961">Cell wall biogenesis/degradation</keyword>
<evidence type="ECO:0000256" key="4">
    <source>
        <dbReference type="ARBA" id="ARBA00022729"/>
    </source>
</evidence>
<evidence type="ECO:0000313" key="11">
    <source>
        <dbReference type="EMBL" id="KAF2156396.1"/>
    </source>
</evidence>
<evidence type="ECO:0000256" key="3">
    <source>
        <dbReference type="ARBA" id="ARBA00012780"/>
    </source>
</evidence>
<comment type="similarity">
    <text evidence="2">Belongs to the PGA52 family.</text>
</comment>
<dbReference type="Pfam" id="PF10287">
    <property type="entry name" value="YJL171C_Tos1_C"/>
    <property type="match status" value="1"/>
</dbReference>
<evidence type="ECO:0000256" key="1">
    <source>
        <dbReference type="ARBA" id="ARBA00000382"/>
    </source>
</evidence>
<evidence type="ECO:0000259" key="9">
    <source>
        <dbReference type="Pfam" id="PF10287"/>
    </source>
</evidence>
<accession>A0A9P4J7X3</accession>
<evidence type="ECO:0000256" key="5">
    <source>
        <dbReference type="ARBA" id="ARBA00022801"/>
    </source>
</evidence>
<keyword evidence="12" id="KW-1185">Reference proteome</keyword>
<feature type="domain" description="Cell wall protein YJL171C/Tos1 N-terminal" evidence="10">
    <location>
        <begin position="1"/>
        <end position="26"/>
    </location>
</feature>
<feature type="compositionally biased region" description="Basic and acidic residues" evidence="8">
    <location>
        <begin position="33"/>
        <end position="48"/>
    </location>
</feature>
<protein>
    <recommendedName>
        <fullName evidence="3">glucan endo-1,3-beta-D-glucosidase</fullName>
        <ecNumber evidence="3">3.2.1.39</ecNumber>
    </recommendedName>
</protein>
<keyword evidence="6" id="KW-0326">Glycosidase</keyword>
<evidence type="ECO:0000256" key="2">
    <source>
        <dbReference type="ARBA" id="ARBA00006055"/>
    </source>
</evidence>
<name>A0A9P4J7X3_9PEZI</name>
<keyword evidence="5" id="KW-0378">Hydrolase</keyword>
<gene>
    <name evidence="11" type="ORF">K461DRAFT_275501</name>
</gene>
<evidence type="ECO:0000256" key="8">
    <source>
        <dbReference type="SAM" id="MobiDB-lite"/>
    </source>
</evidence>
<dbReference type="GO" id="GO:0071555">
    <property type="term" value="P:cell wall organization"/>
    <property type="evidence" value="ECO:0007669"/>
    <property type="project" value="UniProtKB-KW"/>
</dbReference>
<comment type="caution">
    <text evidence="11">The sequence shown here is derived from an EMBL/GenBank/DDBJ whole genome shotgun (WGS) entry which is preliminary data.</text>
</comment>
<dbReference type="Proteomes" id="UP000799439">
    <property type="component" value="Unassembled WGS sequence"/>
</dbReference>
<dbReference type="GO" id="GO:0009277">
    <property type="term" value="C:fungal-type cell wall"/>
    <property type="evidence" value="ECO:0007669"/>
    <property type="project" value="TreeGrafter"/>
</dbReference>
<feature type="region of interest" description="Disordered" evidence="8">
    <location>
        <begin position="27"/>
        <end position="48"/>
    </location>
</feature>
<dbReference type="EC" id="3.2.1.39" evidence="3"/>
<proteinExistence type="inferred from homology"/>